<reference evidence="4" key="1">
    <citation type="submission" date="2016-07" db="EMBL/GenBank/DDBJ databases">
        <authorList>
            <person name="Jaenicke Sebastian"/>
        </authorList>
    </citation>
    <scope>NUCLEOTIDE SEQUENCE [LARGE SCALE GENOMIC DNA]</scope>
</reference>
<dbReference type="AlphaFoldDB" id="A0A1C3TSX0"/>
<proteinExistence type="predicted"/>
<dbReference type="PANTHER" id="PTHR43364">
    <property type="entry name" value="NADH-SPECIFIC METHYLGLYOXAL REDUCTASE-RELATED"/>
    <property type="match status" value="1"/>
</dbReference>
<name>A0A1C3TSX0_XANCT</name>
<accession>A0A1C3TSX0</accession>
<gene>
    <name evidence="3" type="ORF">BN444_01229</name>
</gene>
<dbReference type="Proteomes" id="UP000093071">
    <property type="component" value="Chromosome I"/>
</dbReference>
<dbReference type="SUPFAM" id="SSF51430">
    <property type="entry name" value="NAD(P)-linked oxidoreductase"/>
    <property type="match status" value="1"/>
</dbReference>
<evidence type="ECO:0000256" key="1">
    <source>
        <dbReference type="ARBA" id="ARBA00023002"/>
    </source>
</evidence>
<dbReference type="PATRIC" id="fig|1261556.5.peg.3788"/>
<dbReference type="RefSeq" id="WP_003476175.1">
    <property type="nucleotide sequence ID" value="NZ_LT604072.1"/>
</dbReference>
<evidence type="ECO:0000259" key="2">
    <source>
        <dbReference type="Pfam" id="PF00248"/>
    </source>
</evidence>
<dbReference type="InterPro" id="IPR036812">
    <property type="entry name" value="NAD(P)_OxRdtase_dom_sf"/>
</dbReference>
<evidence type="ECO:0000313" key="4">
    <source>
        <dbReference type="Proteomes" id="UP000093071"/>
    </source>
</evidence>
<dbReference type="GO" id="GO:0005829">
    <property type="term" value="C:cytosol"/>
    <property type="evidence" value="ECO:0007669"/>
    <property type="project" value="TreeGrafter"/>
</dbReference>
<dbReference type="Pfam" id="PF00248">
    <property type="entry name" value="Aldo_ket_red"/>
    <property type="match status" value="1"/>
</dbReference>
<protein>
    <submittedName>
        <fullName evidence="3">Conserved hypothetical secreted protein</fullName>
    </submittedName>
</protein>
<dbReference type="EMBL" id="LT604072">
    <property type="protein sequence ID" value="SCB06327.1"/>
    <property type="molecule type" value="Genomic_DNA"/>
</dbReference>
<dbReference type="GO" id="GO:0016491">
    <property type="term" value="F:oxidoreductase activity"/>
    <property type="evidence" value="ECO:0007669"/>
    <property type="project" value="UniProtKB-KW"/>
</dbReference>
<dbReference type="PANTHER" id="PTHR43364:SF4">
    <property type="entry name" value="NAD(P)-LINKED OXIDOREDUCTASE SUPERFAMILY PROTEIN"/>
    <property type="match status" value="1"/>
</dbReference>
<organism evidence="3 4">
    <name type="scientific">Xanthomonas translucens pv. translucens DSM 18974</name>
    <dbReference type="NCBI Taxonomy" id="1261556"/>
    <lineage>
        <taxon>Bacteria</taxon>
        <taxon>Pseudomonadati</taxon>
        <taxon>Pseudomonadota</taxon>
        <taxon>Gammaproteobacteria</taxon>
        <taxon>Lysobacterales</taxon>
        <taxon>Lysobacteraceae</taxon>
        <taxon>Xanthomonas</taxon>
        <taxon>Xanthomonas translucens group</taxon>
    </lineage>
</organism>
<dbReference type="InterPro" id="IPR050523">
    <property type="entry name" value="AKR_Detox_Biosynth"/>
</dbReference>
<feature type="domain" description="NADP-dependent oxidoreductase" evidence="2">
    <location>
        <begin position="51"/>
        <end position="105"/>
    </location>
</feature>
<dbReference type="Gene3D" id="3.20.20.100">
    <property type="entry name" value="NADP-dependent oxidoreductase domain"/>
    <property type="match status" value="1"/>
</dbReference>
<keyword evidence="1" id="KW-0560">Oxidoreductase</keyword>
<dbReference type="InterPro" id="IPR023210">
    <property type="entry name" value="NADP_OxRdtase_dom"/>
</dbReference>
<sequence length="138" mass="14708">MSRSRNAASICARLGVTRCRKRAPCSLSATRRVVRSSARTLCDRAEAETPNSAAAQVALAWLLQRPGGGAIPIVGARTLAQLDDNLGALELQLDAAQLQRLDAVSAVAHPFPHAFVRLPMPRQLVPGGTQLRPRTPAI</sequence>
<evidence type="ECO:0000313" key="3">
    <source>
        <dbReference type="EMBL" id="SCB06327.1"/>
    </source>
</evidence>